<dbReference type="RefSeq" id="WP_126466143.1">
    <property type="nucleotide sequence ID" value="NZ_JAUSWF010000004.1"/>
</dbReference>
<keyword evidence="4" id="KW-1185">Reference proteome</keyword>
<dbReference type="Gene3D" id="1.10.260.40">
    <property type="entry name" value="lambda repressor-like DNA-binding domains"/>
    <property type="match status" value="1"/>
</dbReference>
<dbReference type="AlphaFoldDB" id="A0A3S4YW78"/>
<dbReference type="PANTHER" id="PTHR46558">
    <property type="entry name" value="TRACRIPTIONAL REGULATORY PROTEIN-RELATED-RELATED"/>
    <property type="match status" value="1"/>
</dbReference>
<dbReference type="InterPro" id="IPR001387">
    <property type="entry name" value="Cro/C1-type_HTH"/>
</dbReference>
<dbReference type="KEGG" id="piv:NCTC13079_01447"/>
<name>A0A3S4YW78_9FIRM</name>
<protein>
    <submittedName>
        <fullName evidence="3">Predicted transcriptional regulator</fullName>
    </submittedName>
</protein>
<dbReference type="EMBL" id="LR134523">
    <property type="protein sequence ID" value="VEJ36243.1"/>
    <property type="molecule type" value="Genomic_DNA"/>
</dbReference>
<dbReference type="SUPFAM" id="SSF47413">
    <property type="entry name" value="lambda repressor-like DNA-binding domains"/>
    <property type="match status" value="1"/>
</dbReference>
<gene>
    <name evidence="3" type="ORF">NCTC13079_01447</name>
</gene>
<dbReference type="PROSITE" id="PS50943">
    <property type="entry name" value="HTH_CROC1"/>
    <property type="match status" value="1"/>
</dbReference>
<dbReference type="InterPro" id="IPR010982">
    <property type="entry name" value="Lambda_DNA-bd_dom_sf"/>
</dbReference>
<dbReference type="PANTHER" id="PTHR46558:SF11">
    <property type="entry name" value="HTH-TYPE TRANSCRIPTIONAL REGULATOR XRE"/>
    <property type="match status" value="1"/>
</dbReference>
<evidence type="ECO:0000259" key="2">
    <source>
        <dbReference type="PROSITE" id="PS50943"/>
    </source>
</evidence>
<proteinExistence type="predicted"/>
<organism evidence="3 4">
    <name type="scientific">Aedoeadaptatus ivorii</name>
    <dbReference type="NCBI Taxonomy" id="54006"/>
    <lineage>
        <taxon>Bacteria</taxon>
        <taxon>Bacillati</taxon>
        <taxon>Bacillota</taxon>
        <taxon>Tissierellia</taxon>
        <taxon>Tissierellales</taxon>
        <taxon>Peptoniphilaceae</taxon>
        <taxon>Aedoeadaptatus</taxon>
    </lineage>
</organism>
<evidence type="ECO:0000313" key="4">
    <source>
        <dbReference type="Proteomes" id="UP000269544"/>
    </source>
</evidence>
<dbReference type="OrthoDB" id="6315255at2"/>
<evidence type="ECO:0000256" key="1">
    <source>
        <dbReference type="ARBA" id="ARBA00023125"/>
    </source>
</evidence>
<reference evidence="3 4" key="1">
    <citation type="submission" date="2018-12" db="EMBL/GenBank/DDBJ databases">
        <authorList>
            <consortium name="Pathogen Informatics"/>
        </authorList>
    </citation>
    <scope>NUCLEOTIDE SEQUENCE [LARGE SCALE GENOMIC DNA]</scope>
    <source>
        <strain evidence="3 4">NCTC13079</strain>
    </source>
</reference>
<dbReference type="CDD" id="cd00093">
    <property type="entry name" value="HTH_XRE"/>
    <property type="match status" value="1"/>
</dbReference>
<dbReference type="SMART" id="SM00530">
    <property type="entry name" value="HTH_XRE"/>
    <property type="match status" value="1"/>
</dbReference>
<dbReference type="Pfam" id="PF01381">
    <property type="entry name" value="HTH_3"/>
    <property type="match status" value="1"/>
</dbReference>
<dbReference type="Proteomes" id="UP000269544">
    <property type="component" value="Chromosome"/>
</dbReference>
<accession>A0A3S4YW78</accession>
<keyword evidence="1" id="KW-0238">DNA-binding</keyword>
<evidence type="ECO:0000313" key="3">
    <source>
        <dbReference type="EMBL" id="VEJ36243.1"/>
    </source>
</evidence>
<sequence length="138" mass="15665">MIFGEKLKALRAERNMTQKELAKALGVSLRTVSNYETGGLRPRYASVYDDLARIFEVPKNYLLTDEDAFVLEARSRHGNKGAREAQELVEGVVGLFAGGRLDEADKQAVFETIQEAYFRAKLENKKYTPKAYRKDDEV</sequence>
<dbReference type="GO" id="GO:0003677">
    <property type="term" value="F:DNA binding"/>
    <property type="evidence" value="ECO:0007669"/>
    <property type="project" value="UniProtKB-KW"/>
</dbReference>
<feature type="domain" description="HTH cro/C1-type" evidence="2">
    <location>
        <begin position="7"/>
        <end position="62"/>
    </location>
</feature>